<protein>
    <recommendedName>
        <fullName evidence="4">Lipoprotein</fullName>
    </recommendedName>
</protein>
<dbReference type="Proteomes" id="UP000262142">
    <property type="component" value="Unassembled WGS sequence"/>
</dbReference>
<gene>
    <name evidence="2" type="ORF">SAMEA104719789_01312</name>
</gene>
<proteinExistence type="predicted"/>
<evidence type="ECO:0000313" key="3">
    <source>
        <dbReference type="Proteomes" id="UP000262142"/>
    </source>
</evidence>
<accession>A0A383U0Z2</accession>
<evidence type="ECO:0000313" key="2">
    <source>
        <dbReference type="EMBL" id="SZD73505.1"/>
    </source>
</evidence>
<name>A0A383U0Z2_9FLAO</name>
<organism evidence="2 3">
    <name type="scientific">Candidatus Ornithobacterium hominis</name>
    <dbReference type="NCBI Taxonomy" id="2497989"/>
    <lineage>
        <taxon>Bacteria</taxon>
        <taxon>Pseudomonadati</taxon>
        <taxon>Bacteroidota</taxon>
        <taxon>Flavobacteriia</taxon>
        <taxon>Flavobacteriales</taxon>
        <taxon>Weeksellaceae</taxon>
        <taxon>Ornithobacterium</taxon>
    </lineage>
</organism>
<feature type="transmembrane region" description="Helical" evidence="1">
    <location>
        <begin position="49"/>
        <end position="82"/>
    </location>
</feature>
<evidence type="ECO:0008006" key="4">
    <source>
        <dbReference type="Google" id="ProtNLM"/>
    </source>
</evidence>
<keyword evidence="1" id="KW-1133">Transmembrane helix</keyword>
<reference evidence="2 3" key="1">
    <citation type="submission" date="2018-09" db="EMBL/GenBank/DDBJ databases">
        <authorList>
            <consortium name="Pathogen Informatics"/>
        </authorList>
    </citation>
    <scope>NUCLEOTIDE SEQUENCE [LARGE SCALE GENOMIC DNA]</scope>
    <source>
        <strain evidence="2 3">OH-22767</strain>
    </source>
</reference>
<dbReference type="RefSeq" id="WP_119059557.1">
    <property type="nucleotide sequence ID" value="NZ_UNSC01000006.1"/>
</dbReference>
<sequence length="117" mass="13008">MKSLEKFRNVFLILFSLVLFTSCSSVMLVGDSTAKSIDSVGDFLGVYIMLQLSIFIMGVLLSFFLGGFGYVVSVIAHFIWVVSERDYGFFTVLLLFSLASIVSFLLNILVALIKNKN</sequence>
<dbReference type="PROSITE" id="PS51257">
    <property type="entry name" value="PROKAR_LIPOPROTEIN"/>
    <property type="match status" value="1"/>
</dbReference>
<dbReference type="EMBL" id="UNSC01000006">
    <property type="protein sequence ID" value="SZD73505.1"/>
    <property type="molecule type" value="Genomic_DNA"/>
</dbReference>
<feature type="transmembrane region" description="Helical" evidence="1">
    <location>
        <begin position="89"/>
        <end position="113"/>
    </location>
</feature>
<keyword evidence="3" id="KW-1185">Reference proteome</keyword>
<evidence type="ECO:0000256" key="1">
    <source>
        <dbReference type="SAM" id="Phobius"/>
    </source>
</evidence>
<keyword evidence="1" id="KW-0472">Membrane</keyword>
<dbReference type="AlphaFoldDB" id="A0A383U0Z2"/>
<keyword evidence="1" id="KW-0812">Transmembrane</keyword>